<organism evidence="1 2">
    <name type="scientific">Strongyloides venezuelensis</name>
    <name type="common">Threadworm</name>
    <dbReference type="NCBI Taxonomy" id="75913"/>
    <lineage>
        <taxon>Eukaryota</taxon>
        <taxon>Metazoa</taxon>
        <taxon>Ecdysozoa</taxon>
        <taxon>Nematoda</taxon>
        <taxon>Chromadorea</taxon>
        <taxon>Rhabditida</taxon>
        <taxon>Tylenchina</taxon>
        <taxon>Panagrolaimomorpha</taxon>
        <taxon>Strongyloidoidea</taxon>
        <taxon>Strongyloididae</taxon>
        <taxon>Strongyloides</taxon>
    </lineage>
</organism>
<name>A0A0K0FDF4_STRVS</name>
<reference evidence="1" key="1">
    <citation type="submission" date="2014-07" db="EMBL/GenBank/DDBJ databases">
        <authorList>
            <person name="Martin A.A"/>
            <person name="De Silva N."/>
        </authorList>
    </citation>
    <scope>NUCLEOTIDE SEQUENCE</scope>
</reference>
<evidence type="ECO:0000313" key="1">
    <source>
        <dbReference type="Proteomes" id="UP000035680"/>
    </source>
</evidence>
<evidence type="ECO:0000313" key="2">
    <source>
        <dbReference type="WBParaSite" id="SVE_0688000.1"/>
    </source>
</evidence>
<keyword evidence="1" id="KW-1185">Reference proteome</keyword>
<dbReference type="WBParaSite" id="SVE_0688000.1">
    <property type="protein sequence ID" value="SVE_0688000.1"/>
    <property type="gene ID" value="SVE_0688000"/>
</dbReference>
<reference evidence="2" key="2">
    <citation type="submission" date="2015-08" db="UniProtKB">
        <authorList>
            <consortium name="WormBaseParasite"/>
        </authorList>
    </citation>
    <scope>IDENTIFICATION</scope>
</reference>
<sequence>MRYVCSRSLNRSPCYLYMTTWENYWKKYFERQFSLNTRRWVKKVSEKSRRDYRYKDVLNKYINLVVKDRNIEKCLKLVHEKYKFPTYIILTNNAGQYARHQGSMPSGNFISVH</sequence>
<dbReference type="AlphaFoldDB" id="A0A0K0FDF4"/>
<proteinExistence type="predicted"/>
<accession>A0A0K0FDF4</accession>
<protein>
    <submittedName>
        <fullName evidence="2">Transposase</fullName>
    </submittedName>
</protein>
<dbReference type="Proteomes" id="UP000035680">
    <property type="component" value="Unassembled WGS sequence"/>
</dbReference>